<evidence type="ECO:0000256" key="3">
    <source>
        <dbReference type="ARBA" id="ARBA00022692"/>
    </source>
</evidence>
<evidence type="ECO:0000259" key="9">
    <source>
        <dbReference type="Pfam" id="PF20216"/>
    </source>
</evidence>
<gene>
    <name evidence="10" type="ORF">DR864_21280</name>
</gene>
<comment type="subcellular location">
    <subcellularLocation>
        <location evidence="1">Membrane</location>
        <topology evidence="1">Multi-pass membrane protein</topology>
    </subcellularLocation>
</comment>
<dbReference type="Gene3D" id="1.20.1540.10">
    <property type="entry name" value="Rhomboid-like"/>
    <property type="match status" value="1"/>
</dbReference>
<keyword evidence="3 7" id="KW-0812">Transmembrane</keyword>
<name>A0A344TN79_9BACT</name>
<protein>
    <submittedName>
        <fullName evidence="10">Rhomboid family intramembrane serine protease</fullName>
    </submittedName>
</protein>
<feature type="transmembrane region" description="Helical" evidence="7">
    <location>
        <begin position="22"/>
        <end position="43"/>
    </location>
</feature>
<dbReference type="EMBL" id="CP030850">
    <property type="protein sequence ID" value="AXE20100.1"/>
    <property type="molecule type" value="Genomic_DNA"/>
</dbReference>
<dbReference type="AlphaFoldDB" id="A0A344TN79"/>
<dbReference type="Pfam" id="PF20216">
    <property type="entry name" value="DUF6576"/>
    <property type="match status" value="1"/>
</dbReference>
<feature type="transmembrane region" description="Helical" evidence="7">
    <location>
        <begin position="142"/>
        <end position="161"/>
    </location>
</feature>
<reference evidence="10 11" key="1">
    <citation type="submission" date="2018-07" db="EMBL/GenBank/DDBJ databases">
        <title>Genome sequencing of Runella.</title>
        <authorList>
            <person name="Baek M.-G."/>
            <person name="Yi H."/>
        </authorList>
    </citation>
    <scope>NUCLEOTIDE SEQUENCE [LARGE SCALE GENOMIC DNA]</scope>
    <source>
        <strain evidence="10 11">HYN0085</strain>
    </source>
</reference>
<dbReference type="KEGG" id="run:DR864_21280"/>
<dbReference type="Proteomes" id="UP000251993">
    <property type="component" value="Chromosome"/>
</dbReference>
<dbReference type="GO" id="GO:0016020">
    <property type="term" value="C:membrane"/>
    <property type="evidence" value="ECO:0007669"/>
    <property type="project" value="UniProtKB-SubCell"/>
</dbReference>
<feature type="domain" description="Peptidase S54 rhomboid" evidence="8">
    <location>
        <begin position="68"/>
        <end position="211"/>
    </location>
</feature>
<dbReference type="OrthoDB" id="680602at2"/>
<evidence type="ECO:0000256" key="1">
    <source>
        <dbReference type="ARBA" id="ARBA00004141"/>
    </source>
</evidence>
<comment type="similarity">
    <text evidence="2">Belongs to the peptidase S54 family.</text>
</comment>
<feature type="transmembrane region" description="Helical" evidence="7">
    <location>
        <begin position="173"/>
        <end position="192"/>
    </location>
</feature>
<dbReference type="GO" id="GO:0004252">
    <property type="term" value="F:serine-type endopeptidase activity"/>
    <property type="evidence" value="ECO:0007669"/>
    <property type="project" value="InterPro"/>
</dbReference>
<evidence type="ECO:0000313" key="11">
    <source>
        <dbReference type="Proteomes" id="UP000251993"/>
    </source>
</evidence>
<evidence type="ECO:0000256" key="6">
    <source>
        <dbReference type="ARBA" id="ARBA00023136"/>
    </source>
</evidence>
<feature type="domain" description="DUF6576" evidence="9">
    <location>
        <begin position="272"/>
        <end position="304"/>
    </location>
</feature>
<dbReference type="SUPFAM" id="SSF144091">
    <property type="entry name" value="Rhomboid-like"/>
    <property type="match status" value="1"/>
</dbReference>
<evidence type="ECO:0000256" key="4">
    <source>
        <dbReference type="ARBA" id="ARBA00022801"/>
    </source>
</evidence>
<dbReference type="InterPro" id="IPR050925">
    <property type="entry name" value="Rhomboid_protease_S54"/>
</dbReference>
<dbReference type="PANTHER" id="PTHR43731:SF14">
    <property type="entry name" value="PRESENILIN-ASSOCIATED RHOMBOID-LIKE PROTEIN, MITOCHONDRIAL"/>
    <property type="match status" value="1"/>
</dbReference>
<evidence type="ECO:0000256" key="5">
    <source>
        <dbReference type="ARBA" id="ARBA00022989"/>
    </source>
</evidence>
<keyword evidence="11" id="KW-1185">Reference proteome</keyword>
<dbReference type="Pfam" id="PF01694">
    <property type="entry name" value="Rhomboid"/>
    <property type="match status" value="1"/>
</dbReference>
<keyword evidence="4" id="KW-0378">Hydrolase</keyword>
<dbReference type="InterPro" id="IPR046483">
    <property type="entry name" value="DUF6576"/>
</dbReference>
<organism evidence="10 11">
    <name type="scientific">Runella rosea</name>
    <dbReference type="NCBI Taxonomy" id="2259595"/>
    <lineage>
        <taxon>Bacteria</taxon>
        <taxon>Pseudomonadati</taxon>
        <taxon>Bacteroidota</taxon>
        <taxon>Cytophagia</taxon>
        <taxon>Cytophagales</taxon>
        <taxon>Spirosomataceae</taxon>
        <taxon>Runella</taxon>
    </lineage>
</organism>
<dbReference type="InterPro" id="IPR022764">
    <property type="entry name" value="Peptidase_S54_rhomboid_dom"/>
</dbReference>
<dbReference type="RefSeq" id="WP_114068866.1">
    <property type="nucleotide sequence ID" value="NZ_CP030850.1"/>
</dbReference>
<feature type="transmembrane region" description="Helical" evidence="7">
    <location>
        <begin position="108"/>
        <end position="130"/>
    </location>
</feature>
<keyword evidence="6 7" id="KW-0472">Membrane</keyword>
<evidence type="ECO:0000259" key="8">
    <source>
        <dbReference type="Pfam" id="PF01694"/>
    </source>
</evidence>
<proteinExistence type="inferred from homology"/>
<keyword evidence="10" id="KW-0645">Protease</keyword>
<dbReference type="PANTHER" id="PTHR43731">
    <property type="entry name" value="RHOMBOID PROTEASE"/>
    <property type="match status" value="1"/>
</dbReference>
<feature type="transmembrane region" description="Helical" evidence="7">
    <location>
        <begin position="198"/>
        <end position="215"/>
    </location>
</feature>
<evidence type="ECO:0000256" key="7">
    <source>
        <dbReference type="SAM" id="Phobius"/>
    </source>
</evidence>
<feature type="transmembrane region" description="Helical" evidence="7">
    <location>
        <begin position="76"/>
        <end position="96"/>
    </location>
</feature>
<sequence>MGSIFDDVKGEFSKTNNAVVKLILLNLFVFVTVIVLYIIFTFGQSPVYYEWVMEQLRLPADFNAFLHRPWTLLTNFFVHQGPFHIFFNMLSLYWFGQVLEEYLGSRRLVALYLLGGLGGGLLFLALYNTLPYFQAELANTTLVGASGAIFAVILGAATLLPDHTFFVFLIGPVRLKYIAALCIIISMAQLVGPNAGGNVAHIAGAMVGFGFIKSLKKGHDWGMPIYAINDFFRKLFTGRPNVTIPQRARATTTSAARHFTSSSENSAILIPNQDEIDAILDKISKSGYESLTREEKQKLYKASQQ</sequence>
<dbReference type="InterPro" id="IPR035952">
    <property type="entry name" value="Rhomboid-like_sf"/>
</dbReference>
<evidence type="ECO:0000256" key="2">
    <source>
        <dbReference type="ARBA" id="ARBA00009045"/>
    </source>
</evidence>
<dbReference type="GO" id="GO:0006508">
    <property type="term" value="P:proteolysis"/>
    <property type="evidence" value="ECO:0007669"/>
    <property type="project" value="UniProtKB-KW"/>
</dbReference>
<evidence type="ECO:0000313" key="10">
    <source>
        <dbReference type="EMBL" id="AXE20100.1"/>
    </source>
</evidence>
<keyword evidence="5 7" id="KW-1133">Transmembrane helix</keyword>
<accession>A0A344TN79</accession>